<dbReference type="EMBL" id="AKWZ02000010">
    <property type="protein sequence ID" value="EPG74575.1"/>
    <property type="molecule type" value="Genomic_DNA"/>
</dbReference>
<dbReference type="STRING" id="1193011.LEP1GSC058_3776"/>
<dbReference type="Gene3D" id="2.30.30.40">
    <property type="entry name" value="SH3 Domains"/>
    <property type="match status" value="1"/>
</dbReference>
<dbReference type="PROSITE" id="PS51781">
    <property type="entry name" value="SH3B"/>
    <property type="match status" value="1"/>
</dbReference>
<sequence length="367" mass="40678">MDSIAFDSLSQVRRDITKAILAILICLAIPISGQEGDGVRYVLITSGVLNVRESPESGKILFTLNKGAKVKLLSDASSLDWAKVKVEDGRTGFVSRKYLGSTPPETLDSYKLIGLVWSGYDPKELPIFVPLAFFSKNGWQAAKDEYEFDYKFRSGVDANLPSVALIAGNKGPGFAATNPTTYGCQQLPAIKVKPTSLLDPKISYLVHSADMALNSIPLHELSQTDSDYELFRSLAETTWKARGYPETQWLRSKIQEVYEFKTSKKETFISGRIAFSEGIAERRYLYLLARKSGTDRALIAYEKSDKLSQELGAYGGYFHLVGVVYREEDPVPVLIFTDIGYDSSIKSLYELRNGTLQLILRGAGDAC</sequence>
<evidence type="ECO:0000313" key="2">
    <source>
        <dbReference type="EMBL" id="EPG74575.1"/>
    </source>
</evidence>
<dbReference type="RefSeq" id="WP_016551025.1">
    <property type="nucleotide sequence ID" value="NZ_AKWZ02000010.1"/>
</dbReference>
<reference evidence="2" key="1">
    <citation type="submission" date="2013-04" db="EMBL/GenBank/DDBJ databases">
        <authorList>
            <person name="Harkins D.M."/>
            <person name="Durkin A.S."/>
            <person name="Selengut J.D."/>
            <person name="Sanka R."/>
            <person name="DePew J."/>
            <person name="Purushe J."/>
            <person name="Ahmed A."/>
            <person name="van der Linden H."/>
            <person name="Goris M.G.A."/>
            <person name="Hartskeerl R.A."/>
            <person name="Vinetz J.M."/>
            <person name="Sutton G.G."/>
            <person name="Nelson W.C."/>
            <person name="Fouts D.E."/>
        </authorList>
    </citation>
    <scope>NUCLEOTIDE SEQUENCE [LARGE SCALE GENOMIC DNA]</scope>
    <source>
        <strain evidence="2">BUT 6</strain>
    </source>
</reference>
<accession>S3VDM4</accession>
<dbReference type="Pfam" id="PF08239">
    <property type="entry name" value="SH3_3"/>
    <property type="match status" value="1"/>
</dbReference>
<evidence type="ECO:0000259" key="1">
    <source>
        <dbReference type="PROSITE" id="PS51781"/>
    </source>
</evidence>
<protein>
    <submittedName>
        <fullName evidence="2">SH3 domain protein</fullName>
    </submittedName>
</protein>
<gene>
    <name evidence="2" type="ORF">LEP1GSC058_3776</name>
</gene>
<organism evidence="2 3">
    <name type="scientific">Leptospira fainei serovar Hurstbridge str. BUT 6</name>
    <dbReference type="NCBI Taxonomy" id="1193011"/>
    <lineage>
        <taxon>Bacteria</taxon>
        <taxon>Pseudomonadati</taxon>
        <taxon>Spirochaetota</taxon>
        <taxon>Spirochaetia</taxon>
        <taxon>Leptospirales</taxon>
        <taxon>Leptospiraceae</taxon>
        <taxon>Leptospira</taxon>
    </lineage>
</organism>
<proteinExistence type="predicted"/>
<dbReference type="InterPro" id="IPR003646">
    <property type="entry name" value="SH3-like_bac-type"/>
</dbReference>
<evidence type="ECO:0000313" key="3">
    <source>
        <dbReference type="Proteomes" id="UP000014540"/>
    </source>
</evidence>
<comment type="caution">
    <text evidence="2">The sequence shown here is derived from an EMBL/GenBank/DDBJ whole genome shotgun (WGS) entry which is preliminary data.</text>
</comment>
<keyword evidence="3" id="KW-1185">Reference proteome</keyword>
<dbReference type="AlphaFoldDB" id="S3VDM4"/>
<dbReference type="Proteomes" id="UP000014540">
    <property type="component" value="Unassembled WGS sequence"/>
</dbReference>
<feature type="domain" description="SH3b" evidence="1">
    <location>
        <begin position="37"/>
        <end position="103"/>
    </location>
</feature>
<dbReference type="SMART" id="SM00287">
    <property type="entry name" value="SH3b"/>
    <property type="match status" value="1"/>
</dbReference>
<name>S3VDM4_9LEPT</name>